<organism evidence="1 2">
    <name type="scientific">Riccia fluitans</name>
    <dbReference type="NCBI Taxonomy" id="41844"/>
    <lineage>
        <taxon>Eukaryota</taxon>
        <taxon>Viridiplantae</taxon>
        <taxon>Streptophyta</taxon>
        <taxon>Embryophyta</taxon>
        <taxon>Marchantiophyta</taxon>
        <taxon>Marchantiopsida</taxon>
        <taxon>Marchantiidae</taxon>
        <taxon>Marchantiales</taxon>
        <taxon>Ricciaceae</taxon>
        <taxon>Riccia</taxon>
    </lineage>
</organism>
<dbReference type="PANTHER" id="PTHR31509">
    <property type="entry name" value="BPS1-LIKE PROTEIN"/>
    <property type="match status" value="1"/>
</dbReference>
<dbReference type="EMBL" id="JBHFFA010000001">
    <property type="protein sequence ID" value="KAL2652030.1"/>
    <property type="molecule type" value="Genomic_DNA"/>
</dbReference>
<comment type="caution">
    <text evidence="1">The sequence shown here is derived from an EMBL/GenBank/DDBJ whole genome shotgun (WGS) entry which is preliminary data.</text>
</comment>
<accession>A0ABD1ZL41</accession>
<reference evidence="1 2" key="1">
    <citation type="submission" date="2024-09" db="EMBL/GenBank/DDBJ databases">
        <title>Chromosome-scale assembly of Riccia fluitans.</title>
        <authorList>
            <person name="Paukszto L."/>
            <person name="Sawicki J."/>
            <person name="Karawczyk K."/>
            <person name="Piernik-Szablinska J."/>
            <person name="Szczecinska M."/>
            <person name="Mazdziarz M."/>
        </authorList>
    </citation>
    <scope>NUCLEOTIDE SEQUENCE [LARGE SCALE GENOMIC DNA]</scope>
    <source>
        <strain evidence="1">Rf_01</strain>
        <tissue evidence="1">Aerial parts of the thallus</tissue>
    </source>
</reference>
<dbReference type="AlphaFoldDB" id="A0ABD1ZL41"/>
<name>A0ABD1ZL41_9MARC</name>
<dbReference type="Proteomes" id="UP001605036">
    <property type="component" value="Unassembled WGS sequence"/>
</dbReference>
<keyword evidence="2" id="KW-1185">Reference proteome</keyword>
<gene>
    <name evidence="1" type="ORF">R1flu_020158</name>
</gene>
<evidence type="ECO:0000313" key="2">
    <source>
        <dbReference type="Proteomes" id="UP001605036"/>
    </source>
</evidence>
<protein>
    <submittedName>
        <fullName evidence="1">Uncharacterized protein</fullName>
    </submittedName>
</protein>
<sequence length="286" mass="31564">MDVVETYFGLSVRLLEICNYLRDGVAELEYSQLSLEHCLGTLAGLVGSLEGPGEFMAAEKQLESCRLELEKMASKTAPNLWLEVKAKSRGSSSSDDKKQVQPELTLLGRCVSVIPAPSDNSKAFLIAQVMRDVREVMTFVSHLLLWIMTDTSEQFSFFLHAFRGPGLSPGAADAWSAALANLSDRIENSDLKQKRSNCALSVNEIRAVYDAVRDLMDQIRLYCDASAPKVRGLGFAIAVLSNESHLASRISEACTLIHMQLFKVILWFFTGEAISCEDGEQLSTSR</sequence>
<proteinExistence type="predicted"/>
<evidence type="ECO:0000313" key="1">
    <source>
        <dbReference type="EMBL" id="KAL2652030.1"/>
    </source>
</evidence>